<dbReference type="SUPFAM" id="SSF55729">
    <property type="entry name" value="Acyl-CoA N-acyltransferases (Nat)"/>
    <property type="match status" value="1"/>
</dbReference>
<feature type="domain" description="N-acetyltransferase" evidence="1">
    <location>
        <begin position="1"/>
        <end position="152"/>
    </location>
</feature>
<dbReference type="Pfam" id="PF13508">
    <property type="entry name" value="Acetyltransf_7"/>
    <property type="match status" value="1"/>
</dbReference>
<evidence type="ECO:0000313" key="2">
    <source>
        <dbReference type="EMBL" id="SHO51602.1"/>
    </source>
</evidence>
<name>A0A1M7YG38_9FIRM</name>
<dbReference type="InterPro" id="IPR016181">
    <property type="entry name" value="Acyl_CoA_acyltransferase"/>
</dbReference>
<gene>
    <name evidence="2" type="ORF">SAMN02745217_03277</name>
</gene>
<evidence type="ECO:0000259" key="1">
    <source>
        <dbReference type="PROSITE" id="PS51186"/>
    </source>
</evidence>
<dbReference type="Gene3D" id="3.40.630.30">
    <property type="match status" value="1"/>
</dbReference>
<dbReference type="EMBL" id="FRFD01000009">
    <property type="protein sequence ID" value="SHO51602.1"/>
    <property type="molecule type" value="Genomic_DNA"/>
</dbReference>
<dbReference type="PROSITE" id="PS51186">
    <property type="entry name" value="GNAT"/>
    <property type="match status" value="1"/>
</dbReference>
<keyword evidence="2" id="KW-0808">Transferase</keyword>
<dbReference type="RefSeq" id="WP_073589916.1">
    <property type="nucleotide sequence ID" value="NZ_FRFD01000009.1"/>
</dbReference>
<evidence type="ECO:0000313" key="3">
    <source>
        <dbReference type="Proteomes" id="UP000184612"/>
    </source>
</evidence>
<reference evidence="2 3" key="1">
    <citation type="submission" date="2016-12" db="EMBL/GenBank/DDBJ databases">
        <authorList>
            <person name="Song W.-J."/>
            <person name="Kurnit D.M."/>
        </authorList>
    </citation>
    <scope>NUCLEOTIDE SEQUENCE [LARGE SCALE GENOMIC DNA]</scope>
    <source>
        <strain evidence="2 3">DSM 12503</strain>
    </source>
</reference>
<dbReference type="InterPro" id="IPR000182">
    <property type="entry name" value="GNAT_dom"/>
</dbReference>
<organism evidence="2 3">
    <name type="scientific">Anaerocolumna xylanovorans DSM 12503</name>
    <dbReference type="NCBI Taxonomy" id="1121345"/>
    <lineage>
        <taxon>Bacteria</taxon>
        <taxon>Bacillati</taxon>
        <taxon>Bacillota</taxon>
        <taxon>Clostridia</taxon>
        <taxon>Lachnospirales</taxon>
        <taxon>Lachnospiraceae</taxon>
        <taxon>Anaerocolumna</taxon>
    </lineage>
</organism>
<dbReference type="AlphaFoldDB" id="A0A1M7YG38"/>
<protein>
    <submittedName>
        <fullName evidence="2">Acetyltransferase (GNAT) domain-containing protein</fullName>
    </submittedName>
</protein>
<dbReference type="GO" id="GO:0016747">
    <property type="term" value="F:acyltransferase activity, transferring groups other than amino-acyl groups"/>
    <property type="evidence" value="ECO:0007669"/>
    <property type="project" value="InterPro"/>
</dbReference>
<dbReference type="CDD" id="cd04301">
    <property type="entry name" value="NAT_SF"/>
    <property type="match status" value="1"/>
</dbReference>
<sequence>MIVYIEDEKQKELISSTILSDLPDWFGLPDSTAEYIRCSKELPFWAEIENDTAKGFITLKETSSYTAEIYVMGVRKAVHKNGIGKKLFDAFYSYAKEHGYSFIQVKTVEEGHYDEYDRTIQFYKKLGFKELECFPTLWDEWNPCQIYIMAIK</sequence>
<dbReference type="OrthoDB" id="9783470at2"/>
<dbReference type="Proteomes" id="UP000184612">
    <property type="component" value="Unassembled WGS sequence"/>
</dbReference>
<accession>A0A1M7YG38</accession>
<dbReference type="STRING" id="1121345.SAMN02745217_03277"/>
<keyword evidence="3" id="KW-1185">Reference proteome</keyword>
<proteinExistence type="predicted"/>